<feature type="domain" description="D-isomer specific 2-hydroxyacid dehydrogenase catalytic" evidence="5">
    <location>
        <begin position="53"/>
        <end position="338"/>
    </location>
</feature>
<dbReference type="PATRIC" id="fig|1256908.3.peg.231"/>
<name>U2Q6A3_EUBRA</name>
<dbReference type="InterPro" id="IPR036291">
    <property type="entry name" value="NAD(P)-bd_dom_sf"/>
</dbReference>
<keyword evidence="2 4" id="KW-0560">Oxidoreductase</keyword>
<dbReference type="CDD" id="cd12162">
    <property type="entry name" value="2-Hacid_dh_4"/>
    <property type="match status" value="1"/>
</dbReference>
<dbReference type="InterPro" id="IPR006139">
    <property type="entry name" value="D-isomer_2_OHA_DH_cat_dom"/>
</dbReference>
<dbReference type="EMBL" id="AWVJ01000018">
    <property type="protein sequence ID" value="ERK51901.1"/>
    <property type="molecule type" value="Genomic_DNA"/>
</dbReference>
<evidence type="ECO:0000256" key="3">
    <source>
        <dbReference type="ARBA" id="ARBA00023027"/>
    </source>
</evidence>
<evidence type="ECO:0000259" key="5">
    <source>
        <dbReference type="Pfam" id="PF00389"/>
    </source>
</evidence>
<comment type="caution">
    <text evidence="7">The sequence shown here is derived from an EMBL/GenBank/DDBJ whole genome shotgun (WGS) entry which is preliminary data.</text>
</comment>
<dbReference type="AlphaFoldDB" id="U2Q6A3"/>
<feature type="domain" description="D-isomer specific 2-hydroxyacid dehydrogenase NAD-binding" evidence="6">
    <location>
        <begin position="134"/>
        <end position="315"/>
    </location>
</feature>
<organism evidence="7 8">
    <name type="scientific">Eubacterium ramulus ATCC 29099</name>
    <dbReference type="NCBI Taxonomy" id="1256908"/>
    <lineage>
        <taxon>Bacteria</taxon>
        <taxon>Bacillati</taxon>
        <taxon>Bacillota</taxon>
        <taxon>Clostridia</taxon>
        <taxon>Eubacteriales</taxon>
        <taxon>Eubacteriaceae</taxon>
        <taxon>Eubacterium</taxon>
    </lineage>
</organism>
<sequence>MSYNGRSQKTILQPDDLLRSLAGRNVKDMKIVFLDDNSIGTDIDLSGFEVLGEVVRYGSSKPEEVPDRVQDADVVIVNKMEINEQTVGTARNLKLVCVTATGTNNLDKKFLEERNIAWRNVAGYSTECVAQHTFALLFYLLEKMPYYDNYVKSEKYVNDSMFTHFANHFHELGKMTWGIIGLGAIGKRVADLAKAFGCHVIYYSTSGNHTEDAYERVDFDTLLTTSDIVSVHAPLTEQTEHLMNAAAFAKMKRSAIFINVGRGPIVVEADLADALEQGTIAAAGLDVLSVEPMREDNPLRRIKDSERLVITPHIAWAAVETRKRLMEIILQQVKEFFERR</sequence>
<dbReference type="Pfam" id="PF02826">
    <property type="entry name" value="2-Hacid_dh_C"/>
    <property type="match status" value="1"/>
</dbReference>
<dbReference type="PANTHER" id="PTHR43761">
    <property type="entry name" value="D-ISOMER SPECIFIC 2-HYDROXYACID DEHYDROGENASE FAMILY PROTEIN (AFU_ORTHOLOGUE AFUA_1G13630)"/>
    <property type="match status" value="1"/>
</dbReference>
<accession>U2Q6A3</accession>
<comment type="similarity">
    <text evidence="1 4">Belongs to the D-isomer specific 2-hydroxyacid dehydrogenase family.</text>
</comment>
<dbReference type="GO" id="GO:0051287">
    <property type="term" value="F:NAD binding"/>
    <property type="evidence" value="ECO:0007669"/>
    <property type="project" value="InterPro"/>
</dbReference>
<evidence type="ECO:0000259" key="6">
    <source>
        <dbReference type="Pfam" id="PF02826"/>
    </source>
</evidence>
<dbReference type="Proteomes" id="UP000016608">
    <property type="component" value="Unassembled WGS sequence"/>
</dbReference>
<protein>
    <submittedName>
        <fullName evidence="7">Putative glycerate dehydrogenase</fullName>
    </submittedName>
</protein>
<keyword evidence="8" id="KW-1185">Reference proteome</keyword>
<gene>
    <name evidence="7" type="ORF">HMPREF0373_00263</name>
</gene>
<evidence type="ECO:0000256" key="4">
    <source>
        <dbReference type="RuleBase" id="RU003719"/>
    </source>
</evidence>
<dbReference type="Gene3D" id="3.40.50.720">
    <property type="entry name" value="NAD(P)-binding Rossmann-like Domain"/>
    <property type="match status" value="2"/>
</dbReference>
<dbReference type="InterPro" id="IPR006140">
    <property type="entry name" value="D-isomer_DH_NAD-bd"/>
</dbReference>
<dbReference type="GO" id="GO:0016616">
    <property type="term" value="F:oxidoreductase activity, acting on the CH-OH group of donors, NAD or NADP as acceptor"/>
    <property type="evidence" value="ECO:0007669"/>
    <property type="project" value="InterPro"/>
</dbReference>
<dbReference type="SUPFAM" id="SSF52283">
    <property type="entry name" value="Formate/glycerate dehydrogenase catalytic domain-like"/>
    <property type="match status" value="1"/>
</dbReference>
<keyword evidence="3" id="KW-0520">NAD</keyword>
<dbReference type="NCBIfam" id="NF006263">
    <property type="entry name" value="PRK08410.1"/>
    <property type="match status" value="1"/>
</dbReference>
<dbReference type="PANTHER" id="PTHR43761:SF1">
    <property type="entry name" value="D-ISOMER SPECIFIC 2-HYDROXYACID DEHYDROGENASE CATALYTIC DOMAIN-CONTAINING PROTEIN-RELATED"/>
    <property type="match status" value="1"/>
</dbReference>
<reference evidence="7 8" key="1">
    <citation type="submission" date="2013-06" db="EMBL/GenBank/DDBJ databases">
        <authorList>
            <person name="Weinstock G."/>
            <person name="Sodergren E."/>
            <person name="Lobos E.A."/>
            <person name="Fulton L."/>
            <person name="Fulton R."/>
            <person name="Courtney L."/>
            <person name="Fronick C."/>
            <person name="O'Laughlin M."/>
            <person name="Godfrey J."/>
            <person name="Wilson R.M."/>
            <person name="Miner T."/>
            <person name="Farmer C."/>
            <person name="Delehaunty K."/>
            <person name="Cordes M."/>
            <person name="Minx P."/>
            <person name="Tomlinson C."/>
            <person name="Chen J."/>
            <person name="Wollam A."/>
            <person name="Pepin K.H."/>
            <person name="Bhonagiri V."/>
            <person name="Zhang X."/>
            <person name="Warren W."/>
            <person name="Mitreva M."/>
            <person name="Mardis E.R."/>
            <person name="Wilson R.K."/>
        </authorList>
    </citation>
    <scope>NUCLEOTIDE SEQUENCE [LARGE SCALE GENOMIC DNA]</scope>
    <source>
        <strain evidence="7 8">ATCC 29099</strain>
    </source>
</reference>
<dbReference type="PROSITE" id="PS00670">
    <property type="entry name" value="D_2_HYDROXYACID_DH_2"/>
    <property type="match status" value="1"/>
</dbReference>
<dbReference type="InterPro" id="IPR029753">
    <property type="entry name" value="D-isomer_DH_CS"/>
</dbReference>
<evidence type="ECO:0000256" key="1">
    <source>
        <dbReference type="ARBA" id="ARBA00005854"/>
    </source>
</evidence>
<dbReference type="Pfam" id="PF00389">
    <property type="entry name" value="2-Hacid_dh"/>
    <property type="match status" value="1"/>
</dbReference>
<proteinExistence type="inferred from homology"/>
<evidence type="ECO:0000313" key="8">
    <source>
        <dbReference type="Proteomes" id="UP000016608"/>
    </source>
</evidence>
<dbReference type="InterPro" id="IPR050418">
    <property type="entry name" value="D-iso_2-hydroxyacid_DH_PdxB"/>
</dbReference>
<dbReference type="eggNOG" id="COG1052">
    <property type="taxonomic scope" value="Bacteria"/>
</dbReference>
<evidence type="ECO:0000313" key="7">
    <source>
        <dbReference type="EMBL" id="ERK51901.1"/>
    </source>
</evidence>
<dbReference type="HOGENOM" id="CLU_019796_1_3_9"/>
<dbReference type="PROSITE" id="PS00671">
    <property type="entry name" value="D_2_HYDROXYACID_DH_3"/>
    <property type="match status" value="1"/>
</dbReference>
<dbReference type="SUPFAM" id="SSF51735">
    <property type="entry name" value="NAD(P)-binding Rossmann-fold domains"/>
    <property type="match status" value="1"/>
</dbReference>
<evidence type="ECO:0000256" key="2">
    <source>
        <dbReference type="ARBA" id="ARBA00023002"/>
    </source>
</evidence>